<name>A0A3M7RVP3_BRAPC</name>
<dbReference type="EMBL" id="REGN01002552">
    <property type="protein sequence ID" value="RNA27367.1"/>
    <property type="molecule type" value="Genomic_DNA"/>
</dbReference>
<accession>A0A3M7RVP3</accession>
<comment type="caution">
    <text evidence="1">The sequence shown here is derived from an EMBL/GenBank/DDBJ whole genome shotgun (WGS) entry which is preliminary data.</text>
</comment>
<proteinExistence type="predicted"/>
<keyword evidence="2" id="KW-1185">Reference proteome</keyword>
<dbReference type="Proteomes" id="UP000276133">
    <property type="component" value="Unassembled WGS sequence"/>
</dbReference>
<protein>
    <submittedName>
        <fullName evidence="1">Uncharacterized protein</fullName>
    </submittedName>
</protein>
<dbReference type="AlphaFoldDB" id="A0A3M7RVP3"/>
<gene>
    <name evidence="1" type="ORF">BpHYR1_003519</name>
</gene>
<sequence>MSGRYKCPKRLQIVPHINTMKTSAINMITYFKDTWHQSPINGWFDGRAPGHPVTNNAIKSYNNQLKDLCQQSELFLEEFFRVWDGIFNKWSTKRSEATTDPKIFAHYPNVTLDDYTRAFHWSLYD</sequence>
<evidence type="ECO:0000313" key="2">
    <source>
        <dbReference type="Proteomes" id="UP000276133"/>
    </source>
</evidence>
<reference evidence="1 2" key="1">
    <citation type="journal article" date="2018" name="Sci. Rep.">
        <title>Genomic signatures of local adaptation to the degree of environmental predictability in rotifers.</title>
        <authorList>
            <person name="Franch-Gras L."/>
            <person name="Hahn C."/>
            <person name="Garcia-Roger E.M."/>
            <person name="Carmona M.J."/>
            <person name="Serra M."/>
            <person name="Gomez A."/>
        </authorList>
    </citation>
    <scope>NUCLEOTIDE SEQUENCE [LARGE SCALE GENOMIC DNA]</scope>
    <source>
        <strain evidence="1">HYR1</strain>
    </source>
</reference>
<organism evidence="1 2">
    <name type="scientific">Brachionus plicatilis</name>
    <name type="common">Marine rotifer</name>
    <name type="synonym">Brachionus muelleri</name>
    <dbReference type="NCBI Taxonomy" id="10195"/>
    <lineage>
        <taxon>Eukaryota</taxon>
        <taxon>Metazoa</taxon>
        <taxon>Spiralia</taxon>
        <taxon>Gnathifera</taxon>
        <taxon>Rotifera</taxon>
        <taxon>Eurotatoria</taxon>
        <taxon>Monogononta</taxon>
        <taxon>Pseudotrocha</taxon>
        <taxon>Ploima</taxon>
        <taxon>Brachionidae</taxon>
        <taxon>Brachionus</taxon>
    </lineage>
</organism>
<evidence type="ECO:0000313" key="1">
    <source>
        <dbReference type="EMBL" id="RNA27367.1"/>
    </source>
</evidence>